<evidence type="ECO:0000256" key="6">
    <source>
        <dbReference type="ARBA" id="ARBA00023136"/>
    </source>
</evidence>
<dbReference type="eggNOG" id="COG0701">
    <property type="taxonomic scope" value="Bacteria"/>
</dbReference>
<evidence type="ECO:0000256" key="1">
    <source>
        <dbReference type="ARBA" id="ARBA00004651"/>
    </source>
</evidence>
<dbReference type="EMBL" id="CM001377">
    <property type="protein sequence ID" value="EHM09834.1"/>
    <property type="molecule type" value="Genomic_DNA"/>
</dbReference>
<feature type="transmembrane region" description="Helical" evidence="7">
    <location>
        <begin position="109"/>
        <end position="129"/>
    </location>
</feature>
<dbReference type="GO" id="GO:0005886">
    <property type="term" value="C:plasma membrane"/>
    <property type="evidence" value="ECO:0007669"/>
    <property type="project" value="UniProtKB-SubCell"/>
</dbReference>
<evidence type="ECO:0000256" key="4">
    <source>
        <dbReference type="ARBA" id="ARBA00022692"/>
    </source>
</evidence>
<keyword evidence="9" id="KW-1185">Reference proteome</keyword>
<feature type="transmembrane region" description="Helical" evidence="7">
    <location>
        <begin position="74"/>
        <end position="97"/>
    </location>
</feature>
<keyword evidence="5 7" id="KW-1133">Transmembrane helix</keyword>
<evidence type="ECO:0000256" key="2">
    <source>
        <dbReference type="ARBA" id="ARBA00006386"/>
    </source>
</evidence>
<keyword evidence="3" id="KW-1003">Cell membrane</keyword>
<reference evidence="8 9" key="1">
    <citation type="submission" date="2011-10" db="EMBL/GenBank/DDBJ databases">
        <title>The Noncontiguous Finished genome of Thermanaerovibrio velox DSM 12556.</title>
        <authorList>
            <consortium name="US DOE Joint Genome Institute (JGI-PGF)"/>
            <person name="Lucas S."/>
            <person name="Copeland A."/>
            <person name="Lapidus A."/>
            <person name="Glavina del Rio T."/>
            <person name="Dalin E."/>
            <person name="Tice H."/>
            <person name="Bruce D."/>
            <person name="Goodwin L."/>
            <person name="Pitluck S."/>
            <person name="Peters L."/>
            <person name="Mikhailova N."/>
            <person name="Teshima H."/>
            <person name="Kyrpides N."/>
            <person name="Mavromatis K."/>
            <person name="Ivanova N."/>
            <person name="Markowitz V."/>
            <person name="Cheng J.-F."/>
            <person name="Hugenholtz P."/>
            <person name="Woyke T."/>
            <person name="Wu D."/>
            <person name="Spring S."/>
            <person name="Brambilla E.-M."/>
            <person name="Klenk H.-P."/>
            <person name="Eisen J.A."/>
        </authorList>
    </citation>
    <scope>NUCLEOTIDE SEQUENCE [LARGE SCALE GENOMIC DNA]</scope>
    <source>
        <strain evidence="8 9">DSM 12556</strain>
    </source>
</reference>
<evidence type="ECO:0000313" key="8">
    <source>
        <dbReference type="EMBL" id="EHM09834.1"/>
    </source>
</evidence>
<accession>H0UR78</accession>
<dbReference type="Pfam" id="PF03773">
    <property type="entry name" value="ArsP_1"/>
    <property type="match status" value="1"/>
</dbReference>
<feature type="transmembrane region" description="Helical" evidence="7">
    <location>
        <begin position="7"/>
        <end position="24"/>
    </location>
</feature>
<feature type="transmembrane region" description="Helical" evidence="7">
    <location>
        <begin position="141"/>
        <end position="158"/>
    </location>
</feature>
<evidence type="ECO:0000313" key="9">
    <source>
        <dbReference type="Proteomes" id="UP000005730"/>
    </source>
</evidence>
<feature type="transmembrane region" description="Helical" evidence="7">
    <location>
        <begin position="44"/>
        <end position="62"/>
    </location>
</feature>
<comment type="subcellular location">
    <subcellularLocation>
        <location evidence="1">Cell membrane</location>
        <topology evidence="1">Multi-pass membrane protein</topology>
    </subcellularLocation>
</comment>
<dbReference type="AlphaFoldDB" id="H0UR78"/>
<keyword evidence="4 7" id="KW-0812">Transmembrane</keyword>
<evidence type="ECO:0000256" key="3">
    <source>
        <dbReference type="ARBA" id="ARBA00022475"/>
    </source>
</evidence>
<protein>
    <submittedName>
        <fullName evidence="8">Putative permease</fullName>
    </submittedName>
</protein>
<dbReference type="STRING" id="926567.TheveDRAFT_0677"/>
<comment type="similarity">
    <text evidence="2">Belongs to the UPF0718 family.</text>
</comment>
<sequence length="170" mass="18483">MRAVVYRYRFFLSVALVAVGISLFKPHLGRGIIVLSLSNLKEMLSIIPPIFVLLGLLDVWVDRSTMMRFTGPGSGLKGVLVSFLMGSAAAGPLYAAFPVAEVMISKGASMFNVMVFLGAWSTTKIPLLMFEMANMGYRFTVTRLVMSIAGILLIARLLDSFIGPPDNSTN</sequence>
<dbReference type="Proteomes" id="UP000005730">
    <property type="component" value="Chromosome"/>
</dbReference>
<evidence type="ECO:0000256" key="7">
    <source>
        <dbReference type="SAM" id="Phobius"/>
    </source>
</evidence>
<dbReference type="OrthoDB" id="9798408at2"/>
<name>H0UR78_9BACT</name>
<organism evidence="8 9">
    <name type="scientific">Thermanaerovibrio velox DSM 12556</name>
    <dbReference type="NCBI Taxonomy" id="926567"/>
    <lineage>
        <taxon>Bacteria</taxon>
        <taxon>Thermotogati</taxon>
        <taxon>Synergistota</taxon>
        <taxon>Synergistia</taxon>
        <taxon>Synergistales</taxon>
        <taxon>Synergistaceae</taxon>
        <taxon>Thermanaerovibrio</taxon>
    </lineage>
</organism>
<proteinExistence type="inferred from homology"/>
<dbReference type="HOGENOM" id="CLU_101297_0_1_0"/>
<evidence type="ECO:0000256" key="5">
    <source>
        <dbReference type="ARBA" id="ARBA00022989"/>
    </source>
</evidence>
<dbReference type="RefSeq" id="WP_006583328.1">
    <property type="nucleotide sequence ID" value="NZ_CM001377.1"/>
</dbReference>
<keyword evidence="6 7" id="KW-0472">Membrane</keyword>
<dbReference type="InterPro" id="IPR005524">
    <property type="entry name" value="DUF318"/>
</dbReference>
<gene>
    <name evidence="8" type="ORF">TheveDRAFT_0677</name>
</gene>